<gene>
    <name evidence="2" type="ORF">GCM10009754_65920</name>
</gene>
<accession>A0ABP5DJ81</accession>
<proteinExistence type="predicted"/>
<feature type="transmembrane region" description="Helical" evidence="1">
    <location>
        <begin position="114"/>
        <end position="131"/>
    </location>
</feature>
<name>A0ABP5DJ81_9PSEU</name>
<evidence type="ECO:0000313" key="2">
    <source>
        <dbReference type="EMBL" id="GAA1980175.1"/>
    </source>
</evidence>
<keyword evidence="1" id="KW-1133">Transmembrane helix</keyword>
<keyword evidence="3" id="KW-1185">Reference proteome</keyword>
<feature type="transmembrane region" description="Helical" evidence="1">
    <location>
        <begin position="325"/>
        <end position="343"/>
    </location>
</feature>
<evidence type="ECO:0000313" key="3">
    <source>
        <dbReference type="Proteomes" id="UP001501116"/>
    </source>
</evidence>
<feature type="transmembrane region" description="Helical" evidence="1">
    <location>
        <begin position="143"/>
        <end position="162"/>
    </location>
</feature>
<feature type="transmembrane region" description="Helical" evidence="1">
    <location>
        <begin position="363"/>
        <end position="382"/>
    </location>
</feature>
<reference evidence="3" key="1">
    <citation type="journal article" date="2019" name="Int. J. Syst. Evol. Microbiol.">
        <title>The Global Catalogue of Microorganisms (GCM) 10K type strain sequencing project: providing services to taxonomists for standard genome sequencing and annotation.</title>
        <authorList>
            <consortium name="The Broad Institute Genomics Platform"/>
            <consortium name="The Broad Institute Genome Sequencing Center for Infectious Disease"/>
            <person name="Wu L."/>
            <person name="Ma J."/>
        </authorList>
    </citation>
    <scope>NUCLEOTIDE SEQUENCE [LARGE SCALE GENOMIC DNA]</scope>
    <source>
        <strain evidence="3">JCM 14545</strain>
    </source>
</reference>
<keyword evidence="1" id="KW-0472">Membrane</keyword>
<evidence type="ECO:0000256" key="1">
    <source>
        <dbReference type="SAM" id="Phobius"/>
    </source>
</evidence>
<dbReference type="RefSeq" id="WP_344427952.1">
    <property type="nucleotide sequence ID" value="NZ_BAAANN010000032.1"/>
</dbReference>
<feature type="transmembrane region" description="Helical" evidence="1">
    <location>
        <begin position="44"/>
        <end position="63"/>
    </location>
</feature>
<dbReference type="EMBL" id="BAAANN010000032">
    <property type="protein sequence ID" value="GAA1980175.1"/>
    <property type="molecule type" value="Genomic_DNA"/>
</dbReference>
<feature type="transmembrane region" description="Helical" evidence="1">
    <location>
        <begin position="83"/>
        <end position="102"/>
    </location>
</feature>
<sequence length="411" mass="45818">MSEGVRTSERAEPEVVPRNPVAKTKLFFRLYWKRGAPGQPTKPWALNFAYGMWLVAFAFKLVGSSWDMSWHFQWLRDDLAPPHLINTVGTGIILVLVAIHSYTGLGCDRRSLRLMQAGTVVFLVAAPLDVINHRVNGLDLTAWSPSHLMLYLGTGIMLAGVLDGWIKFSVPGRFRSWMLIGLWAFFLENTFFPNGQQEYGVLGLRAWERGQPEAEPTLLDFAAQQLGRPVDRAAVLHFTLPIPEWLYPLWGIGVMALVLAMARRTVGKAWTATIVAVLYVGYRSLIWPLLVAGGFPASTVPFYLLFVGLAVDVAFRIGREHRARTAVVGALLVTGFGYGAFWVQSRLRPWLLGDAHTESAPPIQYWTVPVTLVAVGLLWWAASPATRWWNERAERNRASGTIAEIVPDAVV</sequence>
<feature type="transmembrane region" description="Helical" evidence="1">
    <location>
        <begin position="174"/>
        <end position="192"/>
    </location>
</feature>
<feature type="transmembrane region" description="Helical" evidence="1">
    <location>
        <begin position="302"/>
        <end position="318"/>
    </location>
</feature>
<dbReference type="Proteomes" id="UP001501116">
    <property type="component" value="Unassembled WGS sequence"/>
</dbReference>
<keyword evidence="1" id="KW-0812">Transmembrane</keyword>
<feature type="transmembrane region" description="Helical" evidence="1">
    <location>
        <begin position="245"/>
        <end position="262"/>
    </location>
</feature>
<comment type="caution">
    <text evidence="2">The sequence shown here is derived from an EMBL/GenBank/DDBJ whole genome shotgun (WGS) entry which is preliminary data.</text>
</comment>
<organism evidence="2 3">
    <name type="scientific">Amycolatopsis minnesotensis</name>
    <dbReference type="NCBI Taxonomy" id="337894"/>
    <lineage>
        <taxon>Bacteria</taxon>
        <taxon>Bacillati</taxon>
        <taxon>Actinomycetota</taxon>
        <taxon>Actinomycetes</taxon>
        <taxon>Pseudonocardiales</taxon>
        <taxon>Pseudonocardiaceae</taxon>
        <taxon>Amycolatopsis</taxon>
    </lineage>
</organism>
<feature type="transmembrane region" description="Helical" evidence="1">
    <location>
        <begin position="269"/>
        <end position="290"/>
    </location>
</feature>
<protein>
    <submittedName>
        <fullName evidence="2">Uncharacterized protein</fullName>
    </submittedName>
</protein>